<feature type="region of interest" description="Disordered" evidence="1">
    <location>
        <begin position="220"/>
        <end position="271"/>
    </location>
</feature>
<evidence type="ECO:0000256" key="2">
    <source>
        <dbReference type="SAM" id="Phobius"/>
    </source>
</evidence>
<keyword evidence="4" id="KW-1185">Reference proteome</keyword>
<keyword evidence="2" id="KW-0472">Membrane</keyword>
<sequence>MRRNVPLVPLTPREQLRAGRLPLRLSQLMVGLVLYGVAMGMLVRSTLGLDPWDVFHDGVQKLTGLSFGTVVILTGVAVLAFWVPLRQWPGVGTVANTVVIGLATDATLALLTAPESLLWRWVLLLGGIVVNGAAGAIYIGSQLGPGPRDGLMTGLAQRTGLSIRLVRTSLELTVLAAGWLLGGVVGLGTVLYALLIGPTIQFFLPLVTVDISERAEQLRAQRRGSALESEGEGEDGVGPGPSQEAPGHGEGPARVDDVVDEEDRPACCGQR</sequence>
<accession>A0A560W7Y3</accession>
<feature type="transmembrane region" description="Helical" evidence="2">
    <location>
        <begin position="62"/>
        <end position="83"/>
    </location>
</feature>
<feature type="transmembrane region" description="Helical" evidence="2">
    <location>
        <begin position="90"/>
        <end position="112"/>
    </location>
</feature>
<evidence type="ECO:0000256" key="1">
    <source>
        <dbReference type="SAM" id="MobiDB-lite"/>
    </source>
</evidence>
<feature type="transmembrane region" description="Helical" evidence="2">
    <location>
        <begin position="172"/>
        <end position="195"/>
    </location>
</feature>
<protein>
    <submittedName>
        <fullName evidence="3">Putative membrane protein YczE</fullName>
    </submittedName>
</protein>
<dbReference type="AlphaFoldDB" id="A0A560W7Y3"/>
<dbReference type="Pfam" id="PF19700">
    <property type="entry name" value="DUF6198"/>
    <property type="match status" value="1"/>
</dbReference>
<evidence type="ECO:0000313" key="3">
    <source>
        <dbReference type="EMBL" id="TWD13746.1"/>
    </source>
</evidence>
<organism evidence="3 4">
    <name type="scientific">Marihabitans asiaticum</name>
    <dbReference type="NCBI Taxonomy" id="415218"/>
    <lineage>
        <taxon>Bacteria</taxon>
        <taxon>Bacillati</taxon>
        <taxon>Actinomycetota</taxon>
        <taxon>Actinomycetes</taxon>
        <taxon>Micrococcales</taxon>
        <taxon>Intrasporangiaceae</taxon>
        <taxon>Marihabitans</taxon>
    </lineage>
</organism>
<dbReference type="PANTHER" id="PTHR40078">
    <property type="entry name" value="INTEGRAL MEMBRANE PROTEIN-RELATED"/>
    <property type="match status" value="1"/>
</dbReference>
<feature type="transmembrane region" description="Helical" evidence="2">
    <location>
        <begin position="21"/>
        <end position="42"/>
    </location>
</feature>
<evidence type="ECO:0000313" key="4">
    <source>
        <dbReference type="Proteomes" id="UP000315628"/>
    </source>
</evidence>
<dbReference type="InterPro" id="IPR038750">
    <property type="entry name" value="YczE/YyaS-like"/>
</dbReference>
<dbReference type="EMBL" id="VIUW01000004">
    <property type="protein sequence ID" value="TWD13746.1"/>
    <property type="molecule type" value="Genomic_DNA"/>
</dbReference>
<keyword evidence="2" id="KW-0812">Transmembrane</keyword>
<proteinExistence type="predicted"/>
<comment type="caution">
    <text evidence="3">The sequence shown here is derived from an EMBL/GenBank/DDBJ whole genome shotgun (WGS) entry which is preliminary data.</text>
</comment>
<dbReference type="Proteomes" id="UP000315628">
    <property type="component" value="Unassembled WGS sequence"/>
</dbReference>
<reference evidence="3 4" key="1">
    <citation type="submission" date="2019-06" db="EMBL/GenBank/DDBJ databases">
        <title>Sequencing the genomes of 1000 actinobacteria strains.</title>
        <authorList>
            <person name="Klenk H.-P."/>
        </authorList>
    </citation>
    <scope>NUCLEOTIDE SEQUENCE [LARGE SCALE GENOMIC DNA]</scope>
    <source>
        <strain evidence="3 4">DSM 18935</strain>
    </source>
</reference>
<name>A0A560W7Y3_9MICO</name>
<keyword evidence="2" id="KW-1133">Transmembrane helix</keyword>
<gene>
    <name evidence="3" type="ORF">FB557_2379</name>
</gene>
<feature type="transmembrane region" description="Helical" evidence="2">
    <location>
        <begin position="118"/>
        <end position="139"/>
    </location>
</feature>
<dbReference type="PANTHER" id="PTHR40078:SF1">
    <property type="entry name" value="INTEGRAL MEMBRANE PROTEIN"/>
    <property type="match status" value="1"/>
</dbReference>